<dbReference type="InterPro" id="IPR036875">
    <property type="entry name" value="Znf_CCHC_sf"/>
</dbReference>
<gene>
    <name evidence="3" type="ORF">N1851_020132</name>
</gene>
<sequence length="288" mass="31501">MTSSQHAHRLCVDSGLRLSPRLAGPVLGLRLAGPRWKKKREVRDRAGEIYVILASQWEQLGNGEYTAAVKPVLLELCAELRPALERNTVRSQGLSVPTQVLTTLGFLATGAFQRELADRSGVCQSTLSRAMPAVWDGIIRMSSRGPWLPPKNVATDPNTGAGAQTATEGCWRCGRPGHIRRDCPMMDVGQVVRVAGPPTPPYGPGEAYRIPVRIQRGTYQALLDSGCMQTMHYPAAPGAVRGVGRGVKRFGAVKDGVRGVRSESESDSRRQRAWRPFFETDNPFKFAI</sequence>
<dbReference type="InterPro" id="IPR001878">
    <property type="entry name" value="Znf_CCHC"/>
</dbReference>
<keyword evidence="4" id="KW-1185">Reference proteome</keyword>
<dbReference type="GO" id="GO:0008270">
    <property type="term" value="F:zinc ion binding"/>
    <property type="evidence" value="ECO:0007669"/>
    <property type="project" value="UniProtKB-KW"/>
</dbReference>
<proteinExistence type="predicted"/>
<keyword evidence="1" id="KW-0863">Zinc-finger</keyword>
<name>A0AA47MLC9_MERPO</name>
<protein>
    <recommendedName>
        <fullName evidence="2">CCHC-type domain-containing protein</fullName>
    </recommendedName>
</protein>
<accession>A0AA47MLC9</accession>
<evidence type="ECO:0000256" key="1">
    <source>
        <dbReference type="PROSITE-ProRule" id="PRU00047"/>
    </source>
</evidence>
<dbReference type="AlphaFoldDB" id="A0AA47MLC9"/>
<comment type="caution">
    <text evidence="3">The sequence shown here is derived from an EMBL/GenBank/DDBJ whole genome shotgun (WGS) entry which is preliminary data.</text>
</comment>
<dbReference type="EMBL" id="JAOPHQ010003704">
    <property type="protein sequence ID" value="KAK0142195.1"/>
    <property type="molecule type" value="Genomic_DNA"/>
</dbReference>
<dbReference type="Proteomes" id="UP001174136">
    <property type="component" value="Unassembled WGS sequence"/>
</dbReference>
<keyword evidence="1" id="KW-0479">Metal-binding</keyword>
<dbReference type="GO" id="GO:0003676">
    <property type="term" value="F:nucleic acid binding"/>
    <property type="evidence" value="ECO:0007669"/>
    <property type="project" value="InterPro"/>
</dbReference>
<dbReference type="Gene3D" id="4.10.60.10">
    <property type="entry name" value="Zinc finger, CCHC-type"/>
    <property type="match status" value="1"/>
</dbReference>
<dbReference type="Pfam" id="PF00098">
    <property type="entry name" value="zf-CCHC"/>
    <property type="match status" value="1"/>
</dbReference>
<dbReference type="SUPFAM" id="SSF57756">
    <property type="entry name" value="Retrovirus zinc finger-like domains"/>
    <property type="match status" value="1"/>
</dbReference>
<dbReference type="SMART" id="SM00343">
    <property type="entry name" value="ZnF_C2HC"/>
    <property type="match status" value="1"/>
</dbReference>
<organism evidence="3 4">
    <name type="scientific">Merluccius polli</name>
    <name type="common">Benguela hake</name>
    <name type="synonym">Merluccius cadenati</name>
    <dbReference type="NCBI Taxonomy" id="89951"/>
    <lineage>
        <taxon>Eukaryota</taxon>
        <taxon>Metazoa</taxon>
        <taxon>Chordata</taxon>
        <taxon>Craniata</taxon>
        <taxon>Vertebrata</taxon>
        <taxon>Euteleostomi</taxon>
        <taxon>Actinopterygii</taxon>
        <taxon>Neopterygii</taxon>
        <taxon>Teleostei</taxon>
        <taxon>Neoteleostei</taxon>
        <taxon>Acanthomorphata</taxon>
        <taxon>Zeiogadaria</taxon>
        <taxon>Gadariae</taxon>
        <taxon>Gadiformes</taxon>
        <taxon>Gadoidei</taxon>
        <taxon>Merlucciidae</taxon>
        <taxon>Merluccius</taxon>
    </lineage>
</organism>
<keyword evidence="1" id="KW-0862">Zinc</keyword>
<feature type="domain" description="CCHC-type" evidence="2">
    <location>
        <begin position="170"/>
        <end position="184"/>
    </location>
</feature>
<reference evidence="3" key="1">
    <citation type="journal article" date="2023" name="Front. Mar. Sci.">
        <title>A new Merluccius polli reference genome to investigate the effects of global change in West African waters.</title>
        <authorList>
            <person name="Mateo J.L."/>
            <person name="Blanco-Fernandez C."/>
            <person name="Garcia-Vazquez E."/>
            <person name="Machado-Schiaffino G."/>
        </authorList>
    </citation>
    <scope>NUCLEOTIDE SEQUENCE</scope>
    <source>
        <strain evidence="3">C29</strain>
        <tissue evidence="3">Fin</tissue>
    </source>
</reference>
<dbReference type="PROSITE" id="PS50158">
    <property type="entry name" value="ZF_CCHC"/>
    <property type="match status" value="1"/>
</dbReference>
<evidence type="ECO:0000259" key="2">
    <source>
        <dbReference type="PROSITE" id="PS50158"/>
    </source>
</evidence>
<evidence type="ECO:0000313" key="4">
    <source>
        <dbReference type="Proteomes" id="UP001174136"/>
    </source>
</evidence>
<evidence type="ECO:0000313" key="3">
    <source>
        <dbReference type="EMBL" id="KAK0142195.1"/>
    </source>
</evidence>